<feature type="chain" id="PRO_5038697630" description="AMIN-like domain-containing protein" evidence="2">
    <location>
        <begin position="19"/>
        <end position="214"/>
    </location>
</feature>
<dbReference type="InterPro" id="IPR056303">
    <property type="entry name" value="AMIN-like"/>
</dbReference>
<dbReference type="Pfam" id="PF24837">
    <property type="entry name" value="AMIN-like"/>
    <property type="match status" value="1"/>
</dbReference>
<name>A0A1A9GFJ2_9ACTN</name>
<protein>
    <recommendedName>
        <fullName evidence="3">AMIN-like domain-containing protein</fullName>
    </recommendedName>
</protein>
<evidence type="ECO:0000256" key="1">
    <source>
        <dbReference type="SAM" id="MobiDB-lite"/>
    </source>
</evidence>
<reference evidence="4 5" key="1">
    <citation type="submission" date="2016-03" db="EMBL/GenBank/DDBJ databases">
        <title>Complete genome sequence of a soil Actinobacterium, Nocardioides dokdonensis FR1436.</title>
        <authorList>
            <person name="Kwon S.-K."/>
            <person name="Kim K."/>
            <person name="Kim J.F."/>
        </authorList>
    </citation>
    <scope>NUCLEOTIDE SEQUENCE [LARGE SCALE GENOMIC DNA]</scope>
    <source>
        <strain evidence="4 5">FR1436</strain>
    </source>
</reference>
<dbReference type="STRING" id="1300347.I601_0562"/>
<dbReference type="RefSeq" id="WP_068106142.1">
    <property type="nucleotide sequence ID" value="NZ_CP015079.1"/>
</dbReference>
<keyword evidence="2" id="KW-0732">Signal</keyword>
<evidence type="ECO:0000313" key="5">
    <source>
        <dbReference type="Proteomes" id="UP000077868"/>
    </source>
</evidence>
<dbReference type="OrthoDB" id="3393679at2"/>
<keyword evidence="5" id="KW-1185">Reference proteome</keyword>
<feature type="domain" description="AMIN-like" evidence="3">
    <location>
        <begin position="87"/>
        <end position="212"/>
    </location>
</feature>
<feature type="region of interest" description="Disordered" evidence="1">
    <location>
        <begin position="21"/>
        <end position="82"/>
    </location>
</feature>
<gene>
    <name evidence="4" type="ORF">I601_0562</name>
</gene>
<accession>A0A1A9GFJ2</accession>
<dbReference type="AlphaFoldDB" id="A0A1A9GFJ2"/>
<dbReference type="KEGG" id="ndk:I601_0562"/>
<sequence length="214" mass="21838">MRRLTTTFLSAAAVAALAAACGNGAEPTSADPSSAEPSSTEPSSTEPSSTEPSSSSPTTSSEPTGTPAFPQGTADQTAENSGEWDLVLVDVRVGEHEGYDRVVLEFSGSGTPGWAVGYVDEAVLDGSGEGVTLDGSAVLDIYASGTTYPADDGESYDGPRQFAPGDGGEVEDVHVGGTFEGYTQVLVGIDDDPAPFRVFALTGPPRLVVDVLDD</sequence>
<dbReference type="PATRIC" id="fig|1300347.3.peg.564"/>
<evidence type="ECO:0000313" key="4">
    <source>
        <dbReference type="EMBL" id="ANH37014.1"/>
    </source>
</evidence>
<proteinExistence type="predicted"/>
<dbReference type="EMBL" id="CP015079">
    <property type="protein sequence ID" value="ANH37014.1"/>
    <property type="molecule type" value="Genomic_DNA"/>
</dbReference>
<feature type="compositionally biased region" description="Low complexity" evidence="1">
    <location>
        <begin position="21"/>
        <end position="68"/>
    </location>
</feature>
<evidence type="ECO:0000259" key="3">
    <source>
        <dbReference type="Pfam" id="PF24837"/>
    </source>
</evidence>
<dbReference type="PROSITE" id="PS51257">
    <property type="entry name" value="PROKAR_LIPOPROTEIN"/>
    <property type="match status" value="1"/>
</dbReference>
<organism evidence="4 5">
    <name type="scientific">Nocardioides dokdonensis FR1436</name>
    <dbReference type="NCBI Taxonomy" id="1300347"/>
    <lineage>
        <taxon>Bacteria</taxon>
        <taxon>Bacillati</taxon>
        <taxon>Actinomycetota</taxon>
        <taxon>Actinomycetes</taxon>
        <taxon>Propionibacteriales</taxon>
        <taxon>Nocardioidaceae</taxon>
        <taxon>Nocardioides</taxon>
    </lineage>
</organism>
<dbReference type="Proteomes" id="UP000077868">
    <property type="component" value="Chromosome"/>
</dbReference>
<feature type="signal peptide" evidence="2">
    <location>
        <begin position="1"/>
        <end position="18"/>
    </location>
</feature>
<evidence type="ECO:0000256" key="2">
    <source>
        <dbReference type="SAM" id="SignalP"/>
    </source>
</evidence>